<evidence type="ECO:0000259" key="1">
    <source>
        <dbReference type="PROSITE" id="PS50902"/>
    </source>
</evidence>
<dbReference type="GO" id="GO:0070819">
    <property type="term" value="F:menaquinone-dependent protoporphyrinogen oxidase activity"/>
    <property type="evidence" value="ECO:0007669"/>
    <property type="project" value="TreeGrafter"/>
</dbReference>
<protein>
    <submittedName>
        <fullName evidence="2">Flavodoxin domain-containing protein</fullName>
    </submittedName>
</protein>
<dbReference type="SUPFAM" id="SSF52218">
    <property type="entry name" value="Flavoproteins"/>
    <property type="match status" value="1"/>
</dbReference>
<dbReference type="InterPro" id="IPR052200">
    <property type="entry name" value="Protoporphyrinogen_IX_DH"/>
</dbReference>
<dbReference type="InterPro" id="IPR029039">
    <property type="entry name" value="Flavoprotein-like_sf"/>
</dbReference>
<dbReference type="Gene3D" id="3.40.50.360">
    <property type="match status" value="1"/>
</dbReference>
<reference evidence="2" key="2">
    <citation type="submission" date="2021-04" db="EMBL/GenBank/DDBJ databases">
        <authorList>
            <person name="Gilroy R."/>
        </authorList>
    </citation>
    <scope>NUCLEOTIDE SEQUENCE</scope>
    <source>
        <strain evidence="2">ChiBcolR8-3208</strain>
    </source>
</reference>
<gene>
    <name evidence="2" type="ORF">H9942_02780</name>
</gene>
<dbReference type="Proteomes" id="UP000824214">
    <property type="component" value="Unassembled WGS sequence"/>
</dbReference>
<reference evidence="2" key="1">
    <citation type="journal article" date="2021" name="PeerJ">
        <title>Extensive microbial diversity within the chicken gut microbiome revealed by metagenomics and culture.</title>
        <authorList>
            <person name="Gilroy R."/>
            <person name="Ravi A."/>
            <person name="Getino M."/>
            <person name="Pursley I."/>
            <person name="Horton D.L."/>
            <person name="Alikhan N.F."/>
            <person name="Baker D."/>
            <person name="Gharbi K."/>
            <person name="Hall N."/>
            <person name="Watson M."/>
            <person name="Adriaenssens E.M."/>
            <person name="Foster-Nyarko E."/>
            <person name="Jarju S."/>
            <person name="Secka A."/>
            <person name="Antonio M."/>
            <person name="Oren A."/>
            <person name="Chaudhuri R.R."/>
            <person name="La Ragione R."/>
            <person name="Hildebrand F."/>
            <person name="Pallen M.J."/>
        </authorList>
    </citation>
    <scope>NUCLEOTIDE SEQUENCE</scope>
    <source>
        <strain evidence="2">ChiBcolR8-3208</strain>
    </source>
</reference>
<dbReference type="InterPro" id="IPR008254">
    <property type="entry name" value="Flavodoxin/NO_synth"/>
</dbReference>
<dbReference type="GO" id="GO:0016651">
    <property type="term" value="F:oxidoreductase activity, acting on NAD(P)H"/>
    <property type="evidence" value="ECO:0007669"/>
    <property type="project" value="UniProtKB-ARBA"/>
</dbReference>
<comment type="caution">
    <text evidence="2">The sequence shown here is derived from an EMBL/GenBank/DDBJ whole genome shotgun (WGS) entry which is preliminary data.</text>
</comment>
<dbReference type="EMBL" id="DWXZ01000049">
    <property type="protein sequence ID" value="HJB36976.1"/>
    <property type="molecule type" value="Genomic_DNA"/>
</dbReference>
<dbReference type="PANTHER" id="PTHR38030:SF2">
    <property type="entry name" value="PROTOPORPHYRINOGEN IX DEHYDROGENASE [QUINONE]"/>
    <property type="match status" value="1"/>
</dbReference>
<accession>A0A9D2LXI8</accession>
<dbReference type="AlphaFoldDB" id="A0A9D2LXI8"/>
<evidence type="ECO:0000313" key="2">
    <source>
        <dbReference type="EMBL" id="HJB36976.1"/>
    </source>
</evidence>
<dbReference type="GO" id="GO:0009055">
    <property type="term" value="F:electron transfer activity"/>
    <property type="evidence" value="ECO:0007669"/>
    <property type="project" value="InterPro"/>
</dbReference>
<dbReference type="PANTHER" id="PTHR38030">
    <property type="entry name" value="PROTOPORPHYRINOGEN IX DEHYDROGENASE [MENAQUINONE]"/>
    <property type="match status" value="1"/>
</dbReference>
<dbReference type="Pfam" id="PF12724">
    <property type="entry name" value="Flavodoxin_5"/>
    <property type="match status" value="1"/>
</dbReference>
<evidence type="ECO:0000313" key="3">
    <source>
        <dbReference type="Proteomes" id="UP000824214"/>
    </source>
</evidence>
<proteinExistence type="predicted"/>
<dbReference type="PROSITE" id="PS00201">
    <property type="entry name" value="FLAVODOXIN"/>
    <property type="match status" value="1"/>
</dbReference>
<dbReference type="GO" id="GO:0010181">
    <property type="term" value="F:FMN binding"/>
    <property type="evidence" value="ECO:0007669"/>
    <property type="project" value="InterPro"/>
</dbReference>
<feature type="domain" description="Flavodoxin-like" evidence="1">
    <location>
        <begin position="3"/>
        <end position="173"/>
    </location>
</feature>
<dbReference type="PROSITE" id="PS50902">
    <property type="entry name" value="FLAVODOXIN_LIKE"/>
    <property type="match status" value="1"/>
</dbReference>
<name>A0A9D2LXI8_9FIRM</name>
<dbReference type="InterPro" id="IPR026816">
    <property type="entry name" value="Flavodoxin_dom"/>
</dbReference>
<dbReference type="GO" id="GO:0006783">
    <property type="term" value="P:heme biosynthetic process"/>
    <property type="evidence" value="ECO:0007669"/>
    <property type="project" value="TreeGrafter"/>
</dbReference>
<organism evidence="2 3">
    <name type="scientific">Candidatus Acutalibacter ornithocaccae</name>
    <dbReference type="NCBI Taxonomy" id="2838416"/>
    <lineage>
        <taxon>Bacteria</taxon>
        <taxon>Bacillati</taxon>
        <taxon>Bacillota</taxon>
        <taxon>Clostridia</taxon>
        <taxon>Eubacteriales</taxon>
        <taxon>Acutalibacteraceae</taxon>
        <taxon>Acutalibacter</taxon>
    </lineage>
</organism>
<sequence length="173" mass="19373">MRLLVVYTSKTGFTKRYAQWLAEDLSGDCFPLEQAARVDFSGYDAVAFGSSVHAGGVRKLAWLKKRLPALAGKRVALFFTGAMPPEEKTVEQCVAQNLTPQERQQVKAFYLWGGLNYQAMGPVDKWMMGVFRKMLASQKNPSPEDKLAARMVGSSYDKTDRASLKPLEDYLTH</sequence>
<dbReference type="InterPro" id="IPR001226">
    <property type="entry name" value="Flavodoxin_CS"/>
</dbReference>